<organism evidence="2 3">
    <name type="scientific">Cronartium quercuum f. sp. fusiforme G11</name>
    <dbReference type="NCBI Taxonomy" id="708437"/>
    <lineage>
        <taxon>Eukaryota</taxon>
        <taxon>Fungi</taxon>
        <taxon>Dikarya</taxon>
        <taxon>Basidiomycota</taxon>
        <taxon>Pucciniomycotina</taxon>
        <taxon>Pucciniomycetes</taxon>
        <taxon>Pucciniales</taxon>
        <taxon>Coleosporiaceae</taxon>
        <taxon>Cronartium</taxon>
    </lineage>
</organism>
<accession>A0A9P6NBM8</accession>
<name>A0A9P6NBM8_9BASI</name>
<keyword evidence="3" id="KW-1185">Reference proteome</keyword>
<dbReference type="AlphaFoldDB" id="A0A9P6NBM8"/>
<evidence type="ECO:0000313" key="3">
    <source>
        <dbReference type="Proteomes" id="UP000886653"/>
    </source>
</evidence>
<evidence type="ECO:0000256" key="1">
    <source>
        <dbReference type="SAM" id="MobiDB-lite"/>
    </source>
</evidence>
<feature type="region of interest" description="Disordered" evidence="1">
    <location>
        <begin position="1"/>
        <end position="52"/>
    </location>
</feature>
<protein>
    <submittedName>
        <fullName evidence="2">Uncharacterized protein</fullName>
    </submittedName>
</protein>
<comment type="caution">
    <text evidence="2">The sequence shown here is derived from an EMBL/GenBank/DDBJ whole genome shotgun (WGS) entry which is preliminary data.</text>
</comment>
<gene>
    <name evidence="2" type="ORF">CROQUDRAFT_97340</name>
</gene>
<sequence length="106" mass="12141">MFLDHFGAPHQSKNNDKKLKTPRPLSSSSSLRHKPDSETMVARNPNKPLHTDPPYKSLNFYIKMPSLVKNLLVILDVAGTKFLAWKNQLWDTINYVTTIDNYLATD</sequence>
<dbReference type="Proteomes" id="UP000886653">
    <property type="component" value="Unassembled WGS sequence"/>
</dbReference>
<reference evidence="2" key="1">
    <citation type="submission" date="2013-11" db="EMBL/GenBank/DDBJ databases">
        <title>Genome sequence of the fusiform rust pathogen reveals effectors for host alternation and coevolution with pine.</title>
        <authorList>
            <consortium name="DOE Joint Genome Institute"/>
            <person name="Smith K."/>
            <person name="Pendleton A."/>
            <person name="Kubisiak T."/>
            <person name="Anderson C."/>
            <person name="Salamov A."/>
            <person name="Aerts A."/>
            <person name="Riley R."/>
            <person name="Clum A."/>
            <person name="Lindquist E."/>
            <person name="Ence D."/>
            <person name="Campbell M."/>
            <person name="Kronenberg Z."/>
            <person name="Feau N."/>
            <person name="Dhillon B."/>
            <person name="Hamelin R."/>
            <person name="Burleigh J."/>
            <person name="Smith J."/>
            <person name="Yandell M."/>
            <person name="Nelson C."/>
            <person name="Grigoriev I."/>
            <person name="Davis J."/>
        </authorList>
    </citation>
    <scope>NUCLEOTIDE SEQUENCE</scope>
    <source>
        <strain evidence="2">G11</strain>
    </source>
</reference>
<dbReference type="EMBL" id="MU167343">
    <property type="protein sequence ID" value="KAG0142632.1"/>
    <property type="molecule type" value="Genomic_DNA"/>
</dbReference>
<proteinExistence type="predicted"/>
<evidence type="ECO:0000313" key="2">
    <source>
        <dbReference type="EMBL" id="KAG0142632.1"/>
    </source>
</evidence>